<reference evidence="3" key="1">
    <citation type="submission" date="2021-01" db="UniProtKB">
        <authorList>
            <consortium name="EnsemblMetazoa"/>
        </authorList>
    </citation>
    <scope>IDENTIFICATION</scope>
</reference>
<proteinExistence type="predicted"/>
<keyword evidence="4" id="KW-1185">Reference proteome</keyword>
<dbReference type="Gene3D" id="2.170.15.10">
    <property type="entry name" value="Proaerolysin, chain A, domain 3"/>
    <property type="match status" value="1"/>
</dbReference>
<dbReference type="EnsemblMetazoa" id="CLYHEMT016412.1">
    <property type="protein sequence ID" value="CLYHEMP016412.1"/>
    <property type="gene ID" value="CLYHEMG016412"/>
</dbReference>
<dbReference type="Proteomes" id="UP000594262">
    <property type="component" value="Unplaced"/>
</dbReference>
<protein>
    <recommendedName>
        <fullName evidence="2">WSC domain-containing protein</fullName>
    </recommendedName>
</protein>
<organism evidence="3 4">
    <name type="scientific">Clytia hemisphaerica</name>
    <dbReference type="NCBI Taxonomy" id="252671"/>
    <lineage>
        <taxon>Eukaryota</taxon>
        <taxon>Metazoa</taxon>
        <taxon>Cnidaria</taxon>
        <taxon>Hydrozoa</taxon>
        <taxon>Hydroidolina</taxon>
        <taxon>Leptothecata</taxon>
        <taxon>Obeliida</taxon>
        <taxon>Clytiidae</taxon>
        <taxon>Clytia</taxon>
    </lineage>
</organism>
<dbReference type="OrthoDB" id="5984372at2759"/>
<evidence type="ECO:0000256" key="1">
    <source>
        <dbReference type="SAM" id="SignalP"/>
    </source>
</evidence>
<feature type="chain" id="PRO_5029772999" description="WSC domain-containing protein" evidence="1">
    <location>
        <begin position="21"/>
        <end position="589"/>
    </location>
</feature>
<dbReference type="RefSeq" id="XP_066919025.1">
    <property type="nucleotide sequence ID" value="XM_067062924.1"/>
</dbReference>
<feature type="signal peptide" evidence="1">
    <location>
        <begin position="1"/>
        <end position="20"/>
    </location>
</feature>
<dbReference type="Pfam" id="PF03318">
    <property type="entry name" value="ETX_MTX2"/>
    <property type="match status" value="1"/>
</dbReference>
<accession>A0A7M5X1R9</accession>
<evidence type="ECO:0000259" key="2">
    <source>
        <dbReference type="PROSITE" id="PS51212"/>
    </source>
</evidence>
<name>A0A7M5X1R9_9CNID</name>
<keyword evidence="1" id="KW-0732">Signal</keyword>
<feature type="domain" description="WSC" evidence="2">
    <location>
        <begin position="34"/>
        <end position="129"/>
    </location>
</feature>
<dbReference type="AlphaFoldDB" id="A0A7M5X1R9"/>
<evidence type="ECO:0000313" key="4">
    <source>
        <dbReference type="Proteomes" id="UP000594262"/>
    </source>
</evidence>
<evidence type="ECO:0000313" key="3">
    <source>
        <dbReference type="EnsemblMetazoa" id="CLYHEMP016412.1"/>
    </source>
</evidence>
<dbReference type="PROSITE" id="PS51212">
    <property type="entry name" value="WSC"/>
    <property type="match status" value="1"/>
</dbReference>
<dbReference type="InterPro" id="IPR002889">
    <property type="entry name" value="WSC_carb-bd"/>
</dbReference>
<dbReference type="SMART" id="SM00321">
    <property type="entry name" value="WSC"/>
    <property type="match status" value="1"/>
</dbReference>
<dbReference type="InterPro" id="IPR004991">
    <property type="entry name" value="Aerolysin-like"/>
</dbReference>
<dbReference type="SUPFAM" id="SSF56973">
    <property type="entry name" value="Aerolisin/ETX pore-forming domain"/>
    <property type="match status" value="1"/>
</dbReference>
<dbReference type="GeneID" id="136806361"/>
<sequence length="589" mass="66239">MNMLLQTMVLLGVVLYSVKSKDNRTRIAKRSASVYSVEGCFRMFPPGSLDSSDMGIHQSSNIRCQEICRDKGYVLAATKGQMCHCSNIYPRGKKVVNQECSTRCRSYTPCHDVQSCCGGPNAYSVSVVGDIDVAKQTLRRLANKWQTNMGYHNSMLRHVGLLYDADWRSSIENGGWSKCNKEHYINGLSRENQYSGSSSDPLGRIDYASCQKEPGDQVCNYQFAFLFTSGTVWKTCKQGYFMSGVFTQPGAQKISDLAQFHCCRPKKQKEQWGQCYNHDVSSSLDNKGWSTCRSGYFMAGMERGDCDGLHCVNQIKCCQMESLAVSENPKLSIKLKDTANKGQLKECTMEGRDLTPESKTYECKSLNSLKDVASLESVSFKMEDESDPLTSKPERVKNYIPVICMPRSYAYECKKVLAVSISSSSTFTIGSGFSMSTTFGVKTSFEANFFGQKFTNEISFQLSMSSSFDISRSTTRTRTVTDTTWVTVKVPANQQVMIDLLRQKIDIVYKWSGVFRLLGKYKMNWQTAKKEETKQDITTVLSGPDREMYAFGKWKYPNTDVLQVVVTDKYGEKKGCEHATGVDKNCLID</sequence>